<dbReference type="AlphaFoldDB" id="A0A3E5E8E8"/>
<evidence type="ECO:0000313" key="3">
    <source>
        <dbReference type="EMBL" id="RGN85241.1"/>
    </source>
</evidence>
<dbReference type="Proteomes" id="UP000261105">
    <property type="component" value="Unassembled WGS sequence"/>
</dbReference>
<keyword evidence="2" id="KW-0732">Signal</keyword>
<proteinExistence type="predicted"/>
<dbReference type="EMBL" id="QSUZ01000025">
    <property type="protein sequence ID" value="RGN85241.1"/>
    <property type="molecule type" value="Genomic_DNA"/>
</dbReference>
<gene>
    <name evidence="3" type="ORF">DXB38_14160</name>
</gene>
<feature type="compositionally biased region" description="Acidic residues" evidence="1">
    <location>
        <begin position="43"/>
        <end position="84"/>
    </location>
</feature>
<feature type="signal peptide" evidence="2">
    <location>
        <begin position="1"/>
        <end position="29"/>
    </location>
</feature>
<organism evidence="3 4">
    <name type="scientific">Blautia obeum</name>
    <dbReference type="NCBI Taxonomy" id="40520"/>
    <lineage>
        <taxon>Bacteria</taxon>
        <taxon>Bacillati</taxon>
        <taxon>Bacillota</taxon>
        <taxon>Clostridia</taxon>
        <taxon>Lachnospirales</taxon>
        <taxon>Lachnospiraceae</taxon>
        <taxon>Blautia</taxon>
    </lineage>
</organism>
<reference evidence="3 4" key="1">
    <citation type="submission" date="2018-08" db="EMBL/GenBank/DDBJ databases">
        <title>A genome reference for cultivated species of the human gut microbiota.</title>
        <authorList>
            <person name="Zou Y."/>
            <person name="Xue W."/>
            <person name="Luo G."/>
        </authorList>
    </citation>
    <scope>NUCLEOTIDE SEQUENCE [LARGE SCALE GENOMIC DNA]</scope>
    <source>
        <strain evidence="3 4">OM03-6</strain>
    </source>
</reference>
<evidence type="ECO:0008006" key="5">
    <source>
        <dbReference type="Google" id="ProtNLM"/>
    </source>
</evidence>
<feature type="region of interest" description="Disordered" evidence="1">
    <location>
        <begin position="39"/>
        <end position="133"/>
    </location>
</feature>
<feature type="chain" id="PRO_5017741447" description="Bacterial repeat domain-containing protein" evidence="2">
    <location>
        <begin position="30"/>
        <end position="370"/>
    </location>
</feature>
<comment type="caution">
    <text evidence="3">The sequence shown here is derived from an EMBL/GenBank/DDBJ whole genome shotgun (WGS) entry which is preliminary data.</text>
</comment>
<accession>A0A3E5E8E8</accession>
<name>A0A3E5E8E8_9FIRM</name>
<sequence length="370" mass="40992">MKKIKLWKRIAGWLLVFLLVLQLPVNAFAGEWVDNTPYSSEENFTDEQDISEESDSSGDQTDVEEASDSEDQIDIEEEIPTEDSFDVREETDTSADLDTEKSFASEFTSEDEFTDGSTALFSDGTDQSEEGTAKEEIQVTVSISKDGKFLNDKDGNPMAGRTVTLTGQSSYTMDDALKAAHDLYYPGGAEAGYDFHEDETGNYDGLIYKLWGYDRNSVPGIRYARNNDCKNYQESLTQSVVDGDSLNFYIEQRKKQDRLAFFTETEETITQDEHAELHLRQSNVNGTAFSECSGASIYIDGVKQDGLITDESGKVTLPSLEVRDTPYFITAEKLVETSDGSMATAISAAYINIRVVSAAGQTGDYINCVT</sequence>
<evidence type="ECO:0000256" key="1">
    <source>
        <dbReference type="SAM" id="MobiDB-lite"/>
    </source>
</evidence>
<protein>
    <recommendedName>
        <fullName evidence="5">Bacterial repeat domain-containing protein</fullName>
    </recommendedName>
</protein>
<evidence type="ECO:0000313" key="4">
    <source>
        <dbReference type="Proteomes" id="UP000261105"/>
    </source>
</evidence>
<evidence type="ECO:0000256" key="2">
    <source>
        <dbReference type="SAM" id="SignalP"/>
    </source>
</evidence>